<evidence type="ECO:0000256" key="1">
    <source>
        <dbReference type="SAM" id="SignalP"/>
    </source>
</evidence>
<gene>
    <name evidence="2" type="ORF">KK488_19345</name>
</gene>
<dbReference type="Proteomes" id="UP001138757">
    <property type="component" value="Unassembled WGS sequence"/>
</dbReference>
<protein>
    <recommendedName>
        <fullName evidence="4">Alpha/beta hydrolase</fullName>
    </recommendedName>
</protein>
<keyword evidence="3" id="KW-1185">Reference proteome</keyword>
<dbReference type="RefSeq" id="WP_214625369.1">
    <property type="nucleotide sequence ID" value="NZ_JAHGAW010000015.1"/>
</dbReference>
<dbReference type="InterPro" id="IPR029058">
    <property type="entry name" value="AB_hydrolase_fold"/>
</dbReference>
<dbReference type="PANTHER" id="PTHR33428:SF14">
    <property type="entry name" value="CARBOXYLESTERASE TYPE B DOMAIN-CONTAINING PROTEIN"/>
    <property type="match status" value="1"/>
</dbReference>
<reference evidence="2" key="1">
    <citation type="submission" date="2021-05" db="EMBL/GenBank/DDBJ databases">
        <title>Genome of Sphingobium sp. strain.</title>
        <authorList>
            <person name="Fan R."/>
        </authorList>
    </citation>
    <scope>NUCLEOTIDE SEQUENCE</scope>
    <source>
        <strain evidence="2">H33</strain>
    </source>
</reference>
<dbReference type="SUPFAM" id="SSF53474">
    <property type="entry name" value="alpha/beta-Hydrolases"/>
    <property type="match status" value="1"/>
</dbReference>
<sequence>MITLKTCLIALLGPSLLLAASGPGFAQAAPAATPAGGIDSNLITQAAARSIEDGKAPDSIGTGRYPAKKLQYPSLPNQVVYQPADLSRLGGVKMPIYVFGNGACSEDGASSRQHLLEIASHGYLVVAPGGIYSGPGVVMTPQSWILHRDKTHYQQLGEAIDWAVAENGRKGSPFYRKIDTKHVAVSGYSCGGNQALRYGGDPRISTFVIMNSGILGGNGPTGSVEMSSDKSLLDKIDRPIIYVLGGKRDIAYPNGMDDYSRLTHVPSAVINIDVTHDGTYAQPNGGRAAQAVVAWLDWQLRGDQNARTWFVGKDCKLCTDPDWQIETRNLK</sequence>
<dbReference type="EMBL" id="JAHGAW010000015">
    <property type="protein sequence ID" value="MBT2189109.1"/>
    <property type="molecule type" value="Genomic_DNA"/>
</dbReference>
<comment type="caution">
    <text evidence="2">The sequence shown here is derived from an EMBL/GenBank/DDBJ whole genome shotgun (WGS) entry which is preliminary data.</text>
</comment>
<dbReference type="Gene3D" id="3.40.50.1820">
    <property type="entry name" value="alpha/beta hydrolase"/>
    <property type="match status" value="1"/>
</dbReference>
<keyword evidence="1" id="KW-0732">Signal</keyword>
<dbReference type="AlphaFoldDB" id="A0A9X1DFU7"/>
<feature type="signal peptide" evidence="1">
    <location>
        <begin position="1"/>
        <end position="26"/>
    </location>
</feature>
<name>A0A9X1DFU7_9SPHN</name>
<evidence type="ECO:0000313" key="2">
    <source>
        <dbReference type="EMBL" id="MBT2189109.1"/>
    </source>
</evidence>
<evidence type="ECO:0000313" key="3">
    <source>
        <dbReference type="Proteomes" id="UP001138757"/>
    </source>
</evidence>
<proteinExistence type="predicted"/>
<organism evidence="2 3">
    <name type="scientific">Sphingobium nicotianae</name>
    <dbReference type="NCBI Taxonomy" id="2782607"/>
    <lineage>
        <taxon>Bacteria</taxon>
        <taxon>Pseudomonadati</taxon>
        <taxon>Pseudomonadota</taxon>
        <taxon>Alphaproteobacteria</taxon>
        <taxon>Sphingomonadales</taxon>
        <taxon>Sphingomonadaceae</taxon>
        <taxon>Sphingobium</taxon>
    </lineage>
</organism>
<dbReference type="PANTHER" id="PTHR33428">
    <property type="entry name" value="CHLOROPHYLLASE-2, CHLOROPLASTIC"/>
    <property type="match status" value="1"/>
</dbReference>
<evidence type="ECO:0008006" key="4">
    <source>
        <dbReference type="Google" id="ProtNLM"/>
    </source>
</evidence>
<accession>A0A9X1DFU7</accession>
<feature type="chain" id="PRO_5040747779" description="Alpha/beta hydrolase" evidence="1">
    <location>
        <begin position="27"/>
        <end position="331"/>
    </location>
</feature>